<gene>
    <name evidence="2" type="ORF">BXY57_1136</name>
</gene>
<proteinExistence type="predicted"/>
<dbReference type="Proteomes" id="UP000230000">
    <property type="component" value="Unassembled WGS sequence"/>
</dbReference>
<name>A0A2M9CUF8_9BACT</name>
<dbReference type="EMBL" id="PGFG01000001">
    <property type="protein sequence ID" value="PJJ75557.1"/>
    <property type="molecule type" value="Genomic_DNA"/>
</dbReference>
<comment type="caution">
    <text evidence="2">The sequence shown here is derived from an EMBL/GenBank/DDBJ whole genome shotgun (WGS) entry which is preliminary data.</text>
</comment>
<evidence type="ECO:0000256" key="1">
    <source>
        <dbReference type="SAM" id="SignalP"/>
    </source>
</evidence>
<accession>A0A2M9CUF8</accession>
<evidence type="ECO:0000313" key="3">
    <source>
        <dbReference type="Proteomes" id="UP000230000"/>
    </source>
</evidence>
<dbReference type="OrthoDB" id="1451875at2"/>
<sequence>MKRRIVLVVYILSLLTYFSVNAQPSLDDMLNTGKVVLTIQPEKPNDLAVPAGTFTFWWENGSNVGFGEESDKSYAGFGFSGDAVIGDKSFFLTMNIRITPSGTGTFVFSNKNEDPKKNARIDLNVVNNVILMGKQGQVIVTSYPKKNGDFLVGTFSGILTDNGNEVESLPTHLYKVSGSFKIKKME</sequence>
<reference evidence="2 3" key="1">
    <citation type="submission" date="2017-11" db="EMBL/GenBank/DDBJ databases">
        <title>Genomic Encyclopedia of Archaeal and Bacterial Type Strains, Phase II (KMG-II): From Individual Species to Whole Genera.</title>
        <authorList>
            <person name="Goeker M."/>
        </authorList>
    </citation>
    <scope>NUCLEOTIDE SEQUENCE [LARGE SCALE GENOMIC DNA]</scope>
    <source>
        <strain evidence="2 3">DSM 27268</strain>
    </source>
</reference>
<feature type="signal peptide" evidence="1">
    <location>
        <begin position="1"/>
        <end position="22"/>
    </location>
</feature>
<feature type="chain" id="PRO_5014670388" evidence="1">
    <location>
        <begin position="23"/>
        <end position="186"/>
    </location>
</feature>
<protein>
    <submittedName>
        <fullName evidence="2">Uncharacterized protein</fullName>
    </submittedName>
</protein>
<dbReference type="RefSeq" id="WP_157853792.1">
    <property type="nucleotide sequence ID" value="NZ_PGFG01000001.1"/>
</dbReference>
<dbReference type="AlphaFoldDB" id="A0A2M9CUF8"/>
<evidence type="ECO:0000313" key="2">
    <source>
        <dbReference type="EMBL" id="PJJ75557.1"/>
    </source>
</evidence>
<keyword evidence="1" id="KW-0732">Signal</keyword>
<organism evidence="2 3">
    <name type="scientific">Thermoflavifilum aggregans</name>
    <dbReference type="NCBI Taxonomy" id="454188"/>
    <lineage>
        <taxon>Bacteria</taxon>
        <taxon>Pseudomonadati</taxon>
        <taxon>Bacteroidota</taxon>
        <taxon>Chitinophagia</taxon>
        <taxon>Chitinophagales</taxon>
        <taxon>Chitinophagaceae</taxon>
        <taxon>Thermoflavifilum</taxon>
    </lineage>
</organism>
<keyword evidence="3" id="KW-1185">Reference proteome</keyword>